<dbReference type="InterPro" id="IPR003598">
    <property type="entry name" value="Ig_sub2"/>
</dbReference>
<accession>A0ABN8Q6H1</accession>
<evidence type="ECO:0000256" key="2">
    <source>
        <dbReference type="ARBA" id="ARBA00023157"/>
    </source>
</evidence>
<dbReference type="SMART" id="SM00408">
    <property type="entry name" value="IGc2"/>
    <property type="match status" value="2"/>
</dbReference>
<keyword evidence="1" id="KW-0732">Signal</keyword>
<evidence type="ECO:0000313" key="6">
    <source>
        <dbReference type="EMBL" id="CAH3157609.1"/>
    </source>
</evidence>
<evidence type="ECO:0000256" key="4">
    <source>
        <dbReference type="ARBA" id="ARBA00023319"/>
    </source>
</evidence>
<reference evidence="6 7" key="1">
    <citation type="submission" date="2022-05" db="EMBL/GenBank/DDBJ databases">
        <authorList>
            <consortium name="Genoscope - CEA"/>
            <person name="William W."/>
        </authorList>
    </citation>
    <scope>NUCLEOTIDE SEQUENCE [LARGE SCALE GENOMIC DNA]</scope>
</reference>
<keyword evidence="4" id="KW-0393">Immunoglobulin domain</keyword>
<dbReference type="PANTHER" id="PTHR44337">
    <property type="entry name" value="CARCINOEMBRYONIC ANTIGEN-RELATED CELL ADHESION MOLECULE 8"/>
    <property type="match status" value="1"/>
</dbReference>
<dbReference type="Pfam" id="PF13927">
    <property type="entry name" value="Ig_3"/>
    <property type="match status" value="1"/>
</dbReference>
<dbReference type="InterPro" id="IPR036179">
    <property type="entry name" value="Ig-like_dom_sf"/>
</dbReference>
<comment type="caution">
    <text evidence="6">The sequence shown here is derived from an EMBL/GenBank/DDBJ whole genome shotgun (WGS) entry which is preliminary data.</text>
</comment>
<dbReference type="SUPFAM" id="SSF48726">
    <property type="entry name" value="Immunoglobulin"/>
    <property type="match status" value="2"/>
</dbReference>
<name>A0ABN8Q6H1_9CNID</name>
<dbReference type="SMART" id="SM00409">
    <property type="entry name" value="IG"/>
    <property type="match status" value="3"/>
</dbReference>
<proteinExistence type="predicted"/>
<evidence type="ECO:0000256" key="3">
    <source>
        <dbReference type="ARBA" id="ARBA00023180"/>
    </source>
</evidence>
<sequence length="364" mass="40464">MIGEEKDGTVFYHIELPPLYSRRVEKRDQATLIIKNMTYEDSTEFRCVLTALDGTRTEGVVKVIVAGSAVCRPGVQFVNQGDSAIIACNATNVPRENITCSTKGVRDLQQVASCYQISVKDVSLSDVGYYSCDASAIVNETNVDFCYLQVIYPLKKDYAFCPSVSHSARIGQTLSICCPVSSYPPPRKVTWKKNGTQLQQGSETILTIILDKDDKFGTYTCTASDDNPSTEPIETVITVMKEISELPVISIRGTDVKAAKMEWLPHIQAEYYLVNITGLDEVIFDDLVYVGKETSLEIHYNTLVTKKGERKPEKIEVCPVVSAFGNGTVIARTTKTCLSKFNNHYIRQVRYFAGAKRESPTINL</sequence>
<dbReference type="EMBL" id="CALNXK010000108">
    <property type="protein sequence ID" value="CAH3157609.1"/>
    <property type="molecule type" value="Genomic_DNA"/>
</dbReference>
<dbReference type="Gene3D" id="2.60.40.10">
    <property type="entry name" value="Immunoglobulins"/>
    <property type="match status" value="2"/>
</dbReference>
<dbReference type="InterPro" id="IPR052598">
    <property type="entry name" value="IgSF_CEA-related"/>
</dbReference>
<evidence type="ECO:0000313" key="7">
    <source>
        <dbReference type="Proteomes" id="UP001159405"/>
    </source>
</evidence>
<keyword evidence="2" id="KW-1015">Disulfide bond</keyword>
<dbReference type="InterPro" id="IPR007110">
    <property type="entry name" value="Ig-like_dom"/>
</dbReference>
<feature type="domain" description="Ig-like" evidence="5">
    <location>
        <begin position="153"/>
        <end position="238"/>
    </location>
</feature>
<dbReference type="InterPro" id="IPR013783">
    <property type="entry name" value="Ig-like_fold"/>
</dbReference>
<dbReference type="PANTHER" id="PTHR44337:SF20">
    <property type="entry name" value="CARCINOEMBRYONIC ANTIGEN-RELATED CELL ADHESION MOLECULE 5-RELATED"/>
    <property type="match status" value="1"/>
</dbReference>
<gene>
    <name evidence="6" type="ORF">PLOB_00002316</name>
</gene>
<dbReference type="Proteomes" id="UP001159405">
    <property type="component" value="Unassembled WGS sequence"/>
</dbReference>
<keyword evidence="7" id="KW-1185">Reference proteome</keyword>
<protein>
    <recommendedName>
        <fullName evidence="5">Ig-like domain-containing protein</fullName>
    </recommendedName>
</protein>
<keyword evidence="3" id="KW-0325">Glycoprotein</keyword>
<dbReference type="InterPro" id="IPR003599">
    <property type="entry name" value="Ig_sub"/>
</dbReference>
<evidence type="ECO:0000259" key="5">
    <source>
        <dbReference type="PROSITE" id="PS50835"/>
    </source>
</evidence>
<organism evidence="6 7">
    <name type="scientific">Porites lobata</name>
    <dbReference type="NCBI Taxonomy" id="104759"/>
    <lineage>
        <taxon>Eukaryota</taxon>
        <taxon>Metazoa</taxon>
        <taxon>Cnidaria</taxon>
        <taxon>Anthozoa</taxon>
        <taxon>Hexacorallia</taxon>
        <taxon>Scleractinia</taxon>
        <taxon>Fungiina</taxon>
        <taxon>Poritidae</taxon>
        <taxon>Porites</taxon>
    </lineage>
</organism>
<evidence type="ECO:0000256" key="1">
    <source>
        <dbReference type="ARBA" id="ARBA00022729"/>
    </source>
</evidence>
<dbReference type="PROSITE" id="PS50835">
    <property type="entry name" value="IG_LIKE"/>
    <property type="match status" value="1"/>
</dbReference>